<dbReference type="Pfam" id="PF03453">
    <property type="entry name" value="MoeA_N"/>
    <property type="match status" value="1"/>
</dbReference>
<dbReference type="Gene3D" id="3.40.980.10">
    <property type="entry name" value="MoaB/Mog-like domain"/>
    <property type="match status" value="1"/>
</dbReference>
<evidence type="ECO:0000313" key="8">
    <source>
        <dbReference type="EMBL" id="UVF22183.1"/>
    </source>
</evidence>
<accession>A0ABY5RYR6</accession>
<keyword evidence="6" id="KW-0460">Magnesium</keyword>
<evidence type="ECO:0000256" key="4">
    <source>
        <dbReference type="ARBA" id="ARBA00023150"/>
    </source>
</evidence>
<evidence type="ECO:0000256" key="5">
    <source>
        <dbReference type="ARBA" id="ARBA00047317"/>
    </source>
</evidence>
<evidence type="ECO:0000256" key="6">
    <source>
        <dbReference type="RuleBase" id="RU365090"/>
    </source>
</evidence>
<name>A0ABY5RYR6_9HYPH</name>
<dbReference type="Pfam" id="PF00994">
    <property type="entry name" value="MoCF_biosynth"/>
    <property type="match status" value="1"/>
</dbReference>
<feature type="domain" description="MoaB/Mog" evidence="7">
    <location>
        <begin position="191"/>
        <end position="328"/>
    </location>
</feature>
<dbReference type="PROSITE" id="PS01079">
    <property type="entry name" value="MOCF_BIOSYNTHESIS_2"/>
    <property type="match status" value="1"/>
</dbReference>
<keyword evidence="6" id="KW-0808">Transferase</keyword>
<keyword evidence="8" id="KW-0614">Plasmid</keyword>
<keyword evidence="6" id="KW-0500">Molybdenum</keyword>
<protein>
    <recommendedName>
        <fullName evidence="6">Molybdopterin molybdenumtransferase</fullName>
        <ecNumber evidence="6">2.10.1.1</ecNumber>
    </recommendedName>
</protein>
<dbReference type="SUPFAM" id="SSF53218">
    <property type="entry name" value="Molybdenum cofactor biosynthesis proteins"/>
    <property type="match status" value="1"/>
</dbReference>
<geneLocation type="plasmid" evidence="8 9">
    <name>pR24_1</name>
</geneLocation>
<dbReference type="Gene3D" id="2.40.340.10">
    <property type="entry name" value="MoeA, C-terminal, domain IV"/>
    <property type="match status" value="1"/>
</dbReference>
<dbReference type="NCBIfam" id="NF045515">
    <property type="entry name" value="Glp_gephyrin"/>
    <property type="match status" value="1"/>
</dbReference>
<dbReference type="NCBIfam" id="TIGR00177">
    <property type="entry name" value="molyb_syn"/>
    <property type="match status" value="1"/>
</dbReference>
<comment type="function">
    <text evidence="1 6">Catalyzes the insertion of molybdate into adenylated molybdopterin with the concomitant release of AMP.</text>
</comment>
<dbReference type="PANTHER" id="PTHR10192:SF5">
    <property type="entry name" value="GEPHYRIN"/>
    <property type="match status" value="1"/>
</dbReference>
<dbReference type="InterPro" id="IPR005110">
    <property type="entry name" value="MoeA_linker/N"/>
</dbReference>
<dbReference type="SMART" id="SM00852">
    <property type="entry name" value="MoCF_biosynth"/>
    <property type="match status" value="1"/>
</dbReference>
<evidence type="ECO:0000256" key="3">
    <source>
        <dbReference type="ARBA" id="ARBA00010763"/>
    </source>
</evidence>
<dbReference type="SUPFAM" id="SSF63867">
    <property type="entry name" value="MoeA C-terminal domain-like"/>
    <property type="match status" value="1"/>
</dbReference>
<gene>
    <name evidence="8" type="ORF">HPT29_026150</name>
</gene>
<organism evidence="8 9">
    <name type="scientific">Microvirga terrae</name>
    <dbReference type="NCBI Taxonomy" id="2740529"/>
    <lineage>
        <taxon>Bacteria</taxon>
        <taxon>Pseudomonadati</taxon>
        <taxon>Pseudomonadota</taxon>
        <taxon>Alphaproteobacteria</taxon>
        <taxon>Hyphomicrobiales</taxon>
        <taxon>Methylobacteriaceae</taxon>
        <taxon>Microvirga</taxon>
    </lineage>
</organism>
<dbReference type="InterPro" id="IPR036135">
    <property type="entry name" value="MoeA_linker/N_sf"/>
</dbReference>
<proteinExistence type="inferred from homology"/>
<dbReference type="InterPro" id="IPR036425">
    <property type="entry name" value="MoaB/Mog-like_dom_sf"/>
</dbReference>
<dbReference type="PANTHER" id="PTHR10192">
    <property type="entry name" value="MOLYBDOPTERIN BIOSYNTHESIS PROTEIN"/>
    <property type="match status" value="1"/>
</dbReference>
<keyword evidence="6" id="KW-0479">Metal-binding</keyword>
<sequence length="416" mass="44302">MAQLSNDCFVCQQEVIRLVDALGLITERISSVTDSVIIPIEASDGRILAVDVLAPVDLPPFDNSAVDGYAVRYADLNASGESYMRIAARVTAGAQLNVDLPPGSAVRIFTGAPTPAQFDTVFMQEDATEDGENVRLPKGLRCGANRRLAGEDLKRGSIALRAGRRLSPSDIALLAALGRTTVVVRHQLRVALFSTGNEVIPPGRPLEVSKIYDANRFMLRALLERANCMVTDLGILPDSEAAVRRAIVAAADTHDLLVSSGGVSAGDEDHVRAAVASVGSLVFWRVSIKPGRPVAMGVAGGTPFIGLPGNPVAVFVTFALLARPLIARLAGEEYQPPYPVTVVSGFSYEKKAGRREYVRVRLFSRDGAVEAQKHPSDGAGVITSLTQTDGLLELPEHATRIEPGDPVGFLSYAELL</sequence>
<dbReference type="SUPFAM" id="SSF63882">
    <property type="entry name" value="MoeA N-terminal region -like"/>
    <property type="match status" value="1"/>
</dbReference>
<dbReference type="Gene3D" id="3.90.105.10">
    <property type="entry name" value="Molybdopterin biosynthesis moea protein, domain 2"/>
    <property type="match status" value="1"/>
</dbReference>
<dbReference type="RefSeq" id="WP_173946031.1">
    <property type="nucleotide sequence ID" value="NZ_CP102846.1"/>
</dbReference>
<dbReference type="InterPro" id="IPR001453">
    <property type="entry name" value="MoaB/Mog_dom"/>
</dbReference>
<dbReference type="Pfam" id="PF03454">
    <property type="entry name" value="MoeA_C"/>
    <property type="match status" value="1"/>
</dbReference>
<keyword evidence="9" id="KW-1185">Reference proteome</keyword>
<dbReference type="EMBL" id="CP102846">
    <property type="protein sequence ID" value="UVF22183.1"/>
    <property type="molecule type" value="Genomic_DNA"/>
</dbReference>
<evidence type="ECO:0000256" key="1">
    <source>
        <dbReference type="ARBA" id="ARBA00002901"/>
    </source>
</evidence>
<reference evidence="8" key="1">
    <citation type="submission" date="2022-08" db="EMBL/GenBank/DDBJ databases">
        <title>Microvirga terrae sp. nov., isolated from soil.</title>
        <authorList>
            <person name="Kim K.H."/>
            <person name="Seo Y.L."/>
            <person name="Kim J.M."/>
            <person name="Lee J.K."/>
            <person name="Han D.M."/>
            <person name="Jeon C.O."/>
        </authorList>
    </citation>
    <scope>NUCLEOTIDE SEQUENCE</scope>
    <source>
        <strain evidence="8">R24</strain>
        <plasmid evidence="8">pR24_1</plasmid>
    </source>
</reference>
<dbReference type="InterPro" id="IPR005111">
    <property type="entry name" value="MoeA_C_domain_IV"/>
</dbReference>
<comment type="similarity">
    <text evidence="3 6">Belongs to the MoeA family.</text>
</comment>
<evidence type="ECO:0000256" key="2">
    <source>
        <dbReference type="ARBA" id="ARBA00005046"/>
    </source>
</evidence>
<evidence type="ECO:0000259" key="7">
    <source>
        <dbReference type="SMART" id="SM00852"/>
    </source>
</evidence>
<comment type="catalytic activity">
    <reaction evidence="5">
        <text>adenylyl-molybdopterin + molybdate = Mo-molybdopterin + AMP + H(+)</text>
        <dbReference type="Rhea" id="RHEA:35047"/>
        <dbReference type="ChEBI" id="CHEBI:15378"/>
        <dbReference type="ChEBI" id="CHEBI:36264"/>
        <dbReference type="ChEBI" id="CHEBI:62727"/>
        <dbReference type="ChEBI" id="CHEBI:71302"/>
        <dbReference type="ChEBI" id="CHEBI:456215"/>
        <dbReference type="EC" id="2.10.1.1"/>
    </reaction>
</comment>
<keyword evidence="4 6" id="KW-0501">Molybdenum cofactor biosynthesis</keyword>
<comment type="pathway">
    <text evidence="2 6">Cofactor biosynthesis; molybdopterin biosynthesis.</text>
</comment>
<dbReference type="CDD" id="cd00887">
    <property type="entry name" value="MoeA"/>
    <property type="match status" value="1"/>
</dbReference>
<dbReference type="InterPro" id="IPR008284">
    <property type="entry name" value="MoCF_biosynth_CS"/>
</dbReference>
<dbReference type="InterPro" id="IPR038987">
    <property type="entry name" value="MoeA-like"/>
</dbReference>
<comment type="cofactor">
    <cofactor evidence="6">
        <name>Mg(2+)</name>
        <dbReference type="ChEBI" id="CHEBI:18420"/>
    </cofactor>
</comment>
<dbReference type="InterPro" id="IPR036688">
    <property type="entry name" value="MoeA_C_domain_IV_sf"/>
</dbReference>
<dbReference type="Proteomes" id="UP001017257">
    <property type="component" value="Plasmid pR24_1"/>
</dbReference>
<evidence type="ECO:0000313" key="9">
    <source>
        <dbReference type="Proteomes" id="UP001017257"/>
    </source>
</evidence>
<dbReference type="EC" id="2.10.1.1" evidence="6"/>
<dbReference type="Gene3D" id="2.170.190.11">
    <property type="entry name" value="Molybdopterin biosynthesis moea protein, domain 3"/>
    <property type="match status" value="1"/>
</dbReference>